<dbReference type="GO" id="GO:1990281">
    <property type="term" value="C:efflux pump complex"/>
    <property type="evidence" value="ECO:0007669"/>
    <property type="project" value="TreeGrafter"/>
</dbReference>
<reference evidence="3 4" key="1">
    <citation type="submission" date="2018-02" db="EMBL/GenBank/DDBJ databases">
        <title>Comparative genomes isolates from brazilian mangrove.</title>
        <authorList>
            <person name="Araujo J.E."/>
            <person name="Taketani R.G."/>
            <person name="Silva M.C.P."/>
            <person name="Loureco M.V."/>
            <person name="Andreote F.D."/>
        </authorList>
    </citation>
    <scope>NUCLEOTIDE SEQUENCE [LARGE SCALE GENOMIC DNA]</scope>
    <source>
        <strain evidence="3 4">Hex-1 MGV</strain>
    </source>
</reference>
<sequence length="326" mass="35159">MKRGASQNTRLQPMSKLNAIPVVFALLIPGVVAAQAPAPTSPGDISVPRCLVTLIDEVNVPAQETGVLRKIPVERGKYVPMGGLLAQIDDSVPSKQHEIASRKLDKATEQATNDVDIKYAAKAAEVSQAEYDMMRAANEGVKGTVAPITIRKAKLQWEKAILQAEQADMNFKVAGLTAKEAKAEMEAAQIVIDRCQITSPIDGIVVQKYRHEGEWVRPGDPLMRVVGLKRLKLDGSLSSDKYSPSMVVGKPATVVATIPTGQVKFEGTVVFASPEIDSNGNFDFTVEVQNRPDGDTWILFPGDVASVTIHASQPSSMRTNFTGVQN</sequence>
<dbReference type="Proteomes" id="UP000238322">
    <property type="component" value="Unassembled WGS sequence"/>
</dbReference>
<dbReference type="Pfam" id="PF25917">
    <property type="entry name" value="BSH_RND"/>
    <property type="match status" value="1"/>
</dbReference>
<feature type="domain" description="Multidrug resistance protein MdtA-like barrel-sandwich hybrid" evidence="2">
    <location>
        <begin position="57"/>
        <end position="226"/>
    </location>
</feature>
<dbReference type="PANTHER" id="PTHR30469">
    <property type="entry name" value="MULTIDRUG RESISTANCE PROTEIN MDTA"/>
    <property type="match status" value="1"/>
</dbReference>
<feature type="chain" id="PRO_5015431777" description="Multidrug resistance protein MdtA-like barrel-sandwich hybrid domain-containing protein" evidence="1">
    <location>
        <begin position="35"/>
        <end position="326"/>
    </location>
</feature>
<evidence type="ECO:0000259" key="2">
    <source>
        <dbReference type="Pfam" id="PF25917"/>
    </source>
</evidence>
<evidence type="ECO:0000313" key="3">
    <source>
        <dbReference type="EMBL" id="PQO34279.1"/>
    </source>
</evidence>
<evidence type="ECO:0000313" key="4">
    <source>
        <dbReference type="Proteomes" id="UP000238322"/>
    </source>
</evidence>
<feature type="signal peptide" evidence="1">
    <location>
        <begin position="1"/>
        <end position="34"/>
    </location>
</feature>
<dbReference type="SUPFAM" id="SSF111369">
    <property type="entry name" value="HlyD-like secretion proteins"/>
    <property type="match status" value="1"/>
</dbReference>
<protein>
    <recommendedName>
        <fullName evidence="2">Multidrug resistance protein MdtA-like barrel-sandwich hybrid domain-containing protein</fullName>
    </recommendedName>
</protein>
<dbReference type="PANTHER" id="PTHR30469:SF15">
    <property type="entry name" value="HLYD FAMILY OF SECRETION PROTEINS"/>
    <property type="match status" value="1"/>
</dbReference>
<proteinExistence type="predicted"/>
<dbReference type="EMBL" id="PUHY01000010">
    <property type="protein sequence ID" value="PQO34279.1"/>
    <property type="molecule type" value="Genomic_DNA"/>
</dbReference>
<dbReference type="Gene3D" id="2.40.30.170">
    <property type="match status" value="1"/>
</dbReference>
<keyword evidence="1" id="KW-0732">Signal</keyword>
<organism evidence="3 4">
    <name type="scientific">Blastopirellula marina</name>
    <dbReference type="NCBI Taxonomy" id="124"/>
    <lineage>
        <taxon>Bacteria</taxon>
        <taxon>Pseudomonadati</taxon>
        <taxon>Planctomycetota</taxon>
        <taxon>Planctomycetia</taxon>
        <taxon>Pirellulales</taxon>
        <taxon>Pirellulaceae</taxon>
        <taxon>Blastopirellula</taxon>
    </lineage>
</organism>
<accession>A0A2S8FQ20</accession>
<dbReference type="Gene3D" id="2.40.50.100">
    <property type="match status" value="1"/>
</dbReference>
<dbReference type="InterPro" id="IPR058625">
    <property type="entry name" value="MdtA-like_BSH"/>
</dbReference>
<comment type="caution">
    <text evidence="3">The sequence shown here is derived from an EMBL/GenBank/DDBJ whole genome shotgun (WGS) entry which is preliminary data.</text>
</comment>
<evidence type="ECO:0000256" key="1">
    <source>
        <dbReference type="SAM" id="SignalP"/>
    </source>
</evidence>
<gene>
    <name evidence="3" type="ORF">C5Y83_12150</name>
</gene>
<dbReference type="Gene3D" id="1.10.287.470">
    <property type="entry name" value="Helix hairpin bin"/>
    <property type="match status" value="1"/>
</dbReference>
<dbReference type="AlphaFoldDB" id="A0A2S8FQ20"/>
<name>A0A2S8FQ20_9BACT</name>
<dbReference type="GO" id="GO:0015562">
    <property type="term" value="F:efflux transmembrane transporter activity"/>
    <property type="evidence" value="ECO:0007669"/>
    <property type="project" value="TreeGrafter"/>
</dbReference>